<keyword evidence="3" id="KW-1185">Reference proteome</keyword>
<dbReference type="Pfam" id="PF06161">
    <property type="entry name" value="DUF975"/>
    <property type="match status" value="1"/>
</dbReference>
<keyword evidence="1" id="KW-1133">Transmembrane helix</keyword>
<evidence type="ECO:0000313" key="2">
    <source>
        <dbReference type="EMBL" id="MBC9826111.1"/>
    </source>
</evidence>
<name>A0ABR7TDR2_9LACT</name>
<dbReference type="EMBL" id="WNJQ01000010">
    <property type="protein sequence ID" value="MBC9826111.1"/>
    <property type="molecule type" value="Genomic_DNA"/>
</dbReference>
<protein>
    <submittedName>
        <fullName evidence="2">DUF975 family protein</fullName>
    </submittedName>
</protein>
<dbReference type="PANTHER" id="PTHR40076">
    <property type="entry name" value="MEMBRANE PROTEIN-RELATED"/>
    <property type="match status" value="1"/>
</dbReference>
<feature type="transmembrane region" description="Helical" evidence="1">
    <location>
        <begin position="25"/>
        <end position="51"/>
    </location>
</feature>
<keyword evidence="1" id="KW-0812">Transmembrane</keyword>
<gene>
    <name evidence="2" type="ORF">GLO26_09870</name>
</gene>
<sequence>MEQYKTRAELKSDTKELFRGRWKDAILLNLIPTLITFIAFLVIVVVSFSIANQTNTPIENWTNDSYVSEDIGESSNSGNGTSNVTSGILSTLFTVGISFTFLDWFRDPDKKIHPIKNSLQVFSRKYFLRAFLIYILTSIFTTLWSLLFIIPGIIKHYAYSQAYLIYKDQTNLSPNEKISSLNCITESKNLMKGHKWRFFLLEMSFIGWGILAVLSLGIGFLWLFPYENATRVAFYEDLTKGKYLNEQDY</sequence>
<proteinExistence type="predicted"/>
<feature type="transmembrane region" description="Helical" evidence="1">
    <location>
        <begin position="84"/>
        <end position="105"/>
    </location>
</feature>
<reference evidence="2 3" key="1">
    <citation type="journal article" date="2020" name="Microorganisms">
        <title>New Insight into Antimicrobial Compounds from Food and Marine-Sourced Carnobacterium Species through Phenotype and Genome Analyses.</title>
        <authorList>
            <person name="Begrem S."/>
            <person name="Ivaniuk F."/>
            <person name="Gigout-Chevalier F."/>
            <person name="Kolypczuk L."/>
            <person name="Bonnetot S."/>
            <person name="Leroi F."/>
            <person name="Grovel O."/>
            <person name="Delbarre-Ladrat C."/>
            <person name="Passerini D."/>
        </authorList>
    </citation>
    <scope>NUCLEOTIDE SEQUENCE [LARGE SCALE GENOMIC DNA]</scope>
    <source>
        <strain evidence="2 3">MIP2551</strain>
    </source>
</reference>
<evidence type="ECO:0000313" key="3">
    <source>
        <dbReference type="Proteomes" id="UP000638836"/>
    </source>
</evidence>
<keyword evidence="1" id="KW-0472">Membrane</keyword>
<accession>A0ABR7TDR2</accession>
<comment type="caution">
    <text evidence="2">The sequence shown here is derived from an EMBL/GenBank/DDBJ whole genome shotgun (WGS) entry which is preliminary data.</text>
</comment>
<feature type="transmembrane region" description="Helical" evidence="1">
    <location>
        <begin position="205"/>
        <end position="224"/>
    </location>
</feature>
<feature type="transmembrane region" description="Helical" evidence="1">
    <location>
        <begin position="126"/>
        <end position="154"/>
    </location>
</feature>
<dbReference type="InterPro" id="IPR010380">
    <property type="entry name" value="DUF975"/>
</dbReference>
<dbReference type="Proteomes" id="UP000638836">
    <property type="component" value="Unassembled WGS sequence"/>
</dbReference>
<dbReference type="PANTHER" id="PTHR40076:SF1">
    <property type="entry name" value="MEMBRANE PROTEIN"/>
    <property type="match status" value="1"/>
</dbReference>
<organism evidence="2 3">
    <name type="scientific">Carnobacterium inhibens</name>
    <dbReference type="NCBI Taxonomy" id="147709"/>
    <lineage>
        <taxon>Bacteria</taxon>
        <taxon>Bacillati</taxon>
        <taxon>Bacillota</taxon>
        <taxon>Bacilli</taxon>
        <taxon>Lactobacillales</taxon>
        <taxon>Carnobacteriaceae</taxon>
        <taxon>Carnobacterium</taxon>
    </lineage>
</organism>
<evidence type="ECO:0000256" key="1">
    <source>
        <dbReference type="SAM" id="Phobius"/>
    </source>
</evidence>
<dbReference type="RefSeq" id="WP_023177052.1">
    <property type="nucleotide sequence ID" value="NZ_JAMAYM010000009.1"/>
</dbReference>